<dbReference type="AlphaFoldDB" id="A0A928ZW62"/>
<dbReference type="GO" id="GO:0008610">
    <property type="term" value="P:lipid biosynthetic process"/>
    <property type="evidence" value="ECO:0007669"/>
    <property type="project" value="UniProtKB-ARBA"/>
</dbReference>
<keyword evidence="4" id="KW-1133">Transmembrane helix</keyword>
<feature type="transmembrane region" description="Helical" evidence="4">
    <location>
        <begin position="236"/>
        <end position="255"/>
    </location>
</feature>
<feature type="transmembrane region" description="Helical" evidence="4">
    <location>
        <begin position="62"/>
        <end position="83"/>
    </location>
</feature>
<evidence type="ECO:0000256" key="1">
    <source>
        <dbReference type="ARBA" id="ARBA00001954"/>
    </source>
</evidence>
<keyword evidence="4" id="KW-0812">Transmembrane</keyword>
<comment type="caution">
    <text evidence="6">The sequence shown here is derived from an EMBL/GenBank/DDBJ whole genome shotgun (WGS) entry which is preliminary data.</text>
</comment>
<keyword evidence="3" id="KW-0408">Iron</keyword>
<dbReference type="PANTHER" id="PTHR19353:SF19">
    <property type="entry name" value="DELTA(5) FATTY ACID DESATURASE C-RELATED"/>
    <property type="match status" value="1"/>
</dbReference>
<feature type="transmembrane region" description="Helical" evidence="4">
    <location>
        <begin position="35"/>
        <end position="55"/>
    </location>
</feature>
<feature type="domain" description="Fatty acid desaturase" evidence="5">
    <location>
        <begin position="64"/>
        <end position="323"/>
    </location>
</feature>
<sequence>MSHAVSTGLIPQSVYAKKLRSLLPKEAFQPDGSKLVVLLINIAILLSGWGIASYLDQWPKSLLWLYLPCSVVMANCVILLAFIGHDLMHGSVIRNRRWVYVVTLFSQTILWIPPTLWKIMHNRVHHNKTNSLADPDRNYLYQQPNALGKRVQEIIVPSSTITVPGLILGMVTAWGIYGCRHLVAVLFFSDQDCPHVAAQFSVKPQEKRAIAAELSLMVLFHLCLLAYLQFDPIKLILAYFLPIGLGYAGMIFYIYTNHMFCRMTEINDPLVNSVSIKVPKFIDFIHYNFSYHAEHHIFPGLNSDYYPLVRAGLAKLYPERMGYVTTAQDAWHVLLTTPRYYLTETMFTDWTGTEHIPCPAHNSISF</sequence>
<protein>
    <submittedName>
        <fullName evidence="6">Fatty acid desaturase</fullName>
    </submittedName>
</protein>
<feature type="transmembrane region" description="Helical" evidence="4">
    <location>
        <begin position="98"/>
        <end position="117"/>
    </location>
</feature>
<dbReference type="PANTHER" id="PTHR19353">
    <property type="entry name" value="FATTY ACID DESATURASE 2"/>
    <property type="match status" value="1"/>
</dbReference>
<name>A0A928ZW62_LEPEC</name>
<proteinExistence type="inferred from homology"/>
<dbReference type="EMBL" id="JADEXP010000181">
    <property type="protein sequence ID" value="MBE9068576.1"/>
    <property type="molecule type" value="Genomic_DNA"/>
</dbReference>
<dbReference type="GO" id="GO:0016020">
    <property type="term" value="C:membrane"/>
    <property type="evidence" value="ECO:0007669"/>
    <property type="project" value="TreeGrafter"/>
</dbReference>
<dbReference type="Pfam" id="PF00487">
    <property type="entry name" value="FA_desaturase"/>
    <property type="match status" value="1"/>
</dbReference>
<dbReference type="InterPro" id="IPR012171">
    <property type="entry name" value="Fatty_acid_desaturase"/>
</dbReference>
<dbReference type="InterPro" id="IPR005804">
    <property type="entry name" value="FA_desaturase_dom"/>
</dbReference>
<evidence type="ECO:0000256" key="2">
    <source>
        <dbReference type="ARBA" id="ARBA00008749"/>
    </source>
</evidence>
<organism evidence="6 7">
    <name type="scientific">Leptolyngbya cf. ectocarpi LEGE 11479</name>
    <dbReference type="NCBI Taxonomy" id="1828722"/>
    <lineage>
        <taxon>Bacteria</taxon>
        <taxon>Bacillati</taxon>
        <taxon>Cyanobacteriota</taxon>
        <taxon>Cyanophyceae</taxon>
        <taxon>Leptolyngbyales</taxon>
        <taxon>Leptolyngbyaceae</taxon>
        <taxon>Leptolyngbya group</taxon>
        <taxon>Leptolyngbya</taxon>
    </lineage>
</organism>
<dbReference type="Proteomes" id="UP000615026">
    <property type="component" value="Unassembled WGS sequence"/>
</dbReference>
<evidence type="ECO:0000256" key="4">
    <source>
        <dbReference type="SAM" id="Phobius"/>
    </source>
</evidence>
<reference evidence="6" key="1">
    <citation type="submission" date="2020-10" db="EMBL/GenBank/DDBJ databases">
        <authorList>
            <person name="Castelo-Branco R."/>
            <person name="Eusebio N."/>
            <person name="Adriana R."/>
            <person name="Vieira A."/>
            <person name="Brugerolle De Fraissinette N."/>
            <person name="Rezende De Castro R."/>
            <person name="Schneider M.P."/>
            <person name="Vasconcelos V."/>
            <person name="Leao P.N."/>
        </authorList>
    </citation>
    <scope>NUCLEOTIDE SEQUENCE</scope>
    <source>
        <strain evidence="6">LEGE 11479</strain>
    </source>
</reference>
<evidence type="ECO:0000313" key="7">
    <source>
        <dbReference type="Proteomes" id="UP000615026"/>
    </source>
</evidence>
<keyword evidence="4" id="KW-0472">Membrane</keyword>
<feature type="transmembrane region" description="Helical" evidence="4">
    <location>
        <begin position="210"/>
        <end position="230"/>
    </location>
</feature>
<dbReference type="GO" id="GO:0016717">
    <property type="term" value="F:oxidoreductase activity, acting on paired donors, with oxidation of a pair of donors resulting in the reduction of molecular oxygen to two molecules of water"/>
    <property type="evidence" value="ECO:0007669"/>
    <property type="project" value="TreeGrafter"/>
</dbReference>
<keyword evidence="7" id="KW-1185">Reference proteome</keyword>
<evidence type="ECO:0000259" key="5">
    <source>
        <dbReference type="Pfam" id="PF00487"/>
    </source>
</evidence>
<comment type="similarity">
    <text evidence="2">Belongs to the fatty acid desaturase type 2 family.</text>
</comment>
<comment type="cofactor">
    <cofactor evidence="1">
        <name>Fe(2+)</name>
        <dbReference type="ChEBI" id="CHEBI:29033"/>
    </cofactor>
</comment>
<gene>
    <name evidence="6" type="ORF">IQ260_18175</name>
</gene>
<evidence type="ECO:0000313" key="6">
    <source>
        <dbReference type="EMBL" id="MBE9068576.1"/>
    </source>
</evidence>
<evidence type="ECO:0000256" key="3">
    <source>
        <dbReference type="ARBA" id="ARBA00023004"/>
    </source>
</evidence>
<accession>A0A928ZW62</accession>